<dbReference type="Pfam" id="PF01161">
    <property type="entry name" value="PBP"/>
    <property type="match status" value="1"/>
</dbReference>
<dbReference type="InterPro" id="IPR008914">
    <property type="entry name" value="PEBP"/>
</dbReference>
<evidence type="ECO:0000256" key="1">
    <source>
        <dbReference type="ARBA" id="ARBA00007091"/>
    </source>
</evidence>
<gene>
    <name evidence="2" type="ORF">PROFUN_14367</name>
</gene>
<dbReference type="InterPro" id="IPR036610">
    <property type="entry name" value="PEBP-like_sf"/>
</dbReference>
<dbReference type="InParanoid" id="A0A2P6N0D4"/>
<dbReference type="Gene3D" id="3.90.280.10">
    <property type="entry name" value="PEBP-like"/>
    <property type="match status" value="1"/>
</dbReference>
<dbReference type="OrthoDB" id="2506647at2759"/>
<dbReference type="SUPFAM" id="SSF49777">
    <property type="entry name" value="PEBP-like"/>
    <property type="match status" value="1"/>
</dbReference>
<comment type="similarity">
    <text evidence="1">Belongs to the phosphatidylethanolamine-binding protein family.</text>
</comment>
<reference evidence="2 3" key="1">
    <citation type="journal article" date="2018" name="Genome Biol. Evol.">
        <title>Multiple Roots of Fruiting Body Formation in Amoebozoa.</title>
        <authorList>
            <person name="Hillmann F."/>
            <person name="Forbes G."/>
            <person name="Novohradska S."/>
            <person name="Ferling I."/>
            <person name="Riege K."/>
            <person name="Groth M."/>
            <person name="Westermann M."/>
            <person name="Marz M."/>
            <person name="Spaller T."/>
            <person name="Winckler T."/>
            <person name="Schaap P."/>
            <person name="Glockner G."/>
        </authorList>
    </citation>
    <scope>NUCLEOTIDE SEQUENCE [LARGE SCALE GENOMIC DNA]</scope>
    <source>
        <strain evidence="2 3">Jena</strain>
    </source>
</reference>
<evidence type="ECO:0000313" key="3">
    <source>
        <dbReference type="Proteomes" id="UP000241769"/>
    </source>
</evidence>
<accession>A0A2P6N0D4</accession>
<dbReference type="PANTHER" id="PTHR11362:SF82">
    <property type="entry name" value="PHOSPHATIDYLETHANOLAMINE-BINDING PROTEIN 4"/>
    <property type="match status" value="1"/>
</dbReference>
<name>A0A2P6N0D4_9EUKA</name>
<evidence type="ECO:0000313" key="2">
    <source>
        <dbReference type="EMBL" id="PRP77407.1"/>
    </source>
</evidence>
<comment type="caution">
    <text evidence="2">The sequence shown here is derived from an EMBL/GenBank/DDBJ whole genome shotgun (WGS) entry which is preliminary data.</text>
</comment>
<dbReference type="CDD" id="cd00866">
    <property type="entry name" value="PEBP_euk"/>
    <property type="match status" value="1"/>
</dbReference>
<dbReference type="Proteomes" id="UP000241769">
    <property type="component" value="Unassembled WGS sequence"/>
</dbReference>
<protein>
    <submittedName>
        <fullName evidence="2">Putative phosphatidylethanolamine-binding protein</fullName>
    </submittedName>
</protein>
<dbReference type="InterPro" id="IPR001858">
    <property type="entry name" value="Phosphatidylethanolamine-bd_CS"/>
</dbReference>
<proteinExistence type="inferred from homology"/>
<dbReference type="FunCoup" id="A0A2P6N0D4">
    <property type="interactions" value="42"/>
</dbReference>
<organism evidence="2 3">
    <name type="scientific">Planoprotostelium fungivorum</name>
    <dbReference type="NCBI Taxonomy" id="1890364"/>
    <lineage>
        <taxon>Eukaryota</taxon>
        <taxon>Amoebozoa</taxon>
        <taxon>Evosea</taxon>
        <taxon>Variosea</taxon>
        <taxon>Cavosteliida</taxon>
        <taxon>Cavosteliaceae</taxon>
        <taxon>Planoprotostelium</taxon>
    </lineage>
</organism>
<dbReference type="InterPro" id="IPR035810">
    <property type="entry name" value="PEBP_euk"/>
</dbReference>
<keyword evidence="3" id="KW-1185">Reference proteome</keyword>
<dbReference type="PANTHER" id="PTHR11362">
    <property type="entry name" value="PHOSPHATIDYLETHANOLAMINE-BINDING PROTEIN"/>
    <property type="match status" value="1"/>
</dbReference>
<dbReference type="AlphaFoldDB" id="A0A2P6N0D4"/>
<dbReference type="STRING" id="1890364.A0A2P6N0D4"/>
<dbReference type="PROSITE" id="PS01220">
    <property type="entry name" value="PBP"/>
    <property type="match status" value="1"/>
</dbReference>
<dbReference type="EMBL" id="MDYQ01000266">
    <property type="protein sequence ID" value="PRP77407.1"/>
    <property type="molecule type" value="Genomic_DNA"/>
</dbReference>
<sequence length="181" mass="20384">MPLILPQQAAQMSLSKAELIPELFDQNVAQEALLQITYGDKEVQTGNHLTKEDAAAEPTVKFFTAEPEAFYTLLMIDPDAPSREDHKFGPWRHWIVTNIAGSAGDVSGGEKHTPYIGPGPGANTGEHRYTFILFQQQGKQSFRELPNQERPDRRNFDWKAFVAEHQLKQVGVSFFLIKTSE</sequence>